<evidence type="ECO:0000313" key="3">
    <source>
        <dbReference type="EMBL" id="KAG2980600.1"/>
    </source>
</evidence>
<dbReference type="AlphaFoldDB" id="A0A329SCD0"/>
<dbReference type="Proteomes" id="UP000760860">
    <property type="component" value="Unassembled WGS sequence"/>
</dbReference>
<evidence type="ECO:0000313" key="4">
    <source>
        <dbReference type="EMBL" id="KAG3219749.1"/>
    </source>
</evidence>
<organism evidence="5 6">
    <name type="scientific">Phytophthora cactorum</name>
    <dbReference type="NCBI Taxonomy" id="29920"/>
    <lineage>
        <taxon>Eukaryota</taxon>
        <taxon>Sar</taxon>
        <taxon>Stramenopiles</taxon>
        <taxon>Oomycota</taxon>
        <taxon>Peronosporomycetes</taxon>
        <taxon>Peronosporales</taxon>
        <taxon>Peronosporaceae</taxon>
        <taxon>Phytophthora</taxon>
    </lineage>
</organism>
<evidence type="ECO:0000313" key="5">
    <source>
        <dbReference type="EMBL" id="RAW33262.1"/>
    </source>
</evidence>
<gene>
    <name evidence="5" type="ORF">PC110_g10397</name>
    <name evidence="2" type="ORF">PC115_g10505</name>
    <name evidence="3" type="ORF">PC118_g11093</name>
    <name evidence="4" type="ORF">PC129_g9469</name>
</gene>
<feature type="compositionally biased region" description="Basic and acidic residues" evidence="1">
    <location>
        <begin position="8"/>
        <end position="21"/>
    </location>
</feature>
<dbReference type="EMBL" id="RCMI01000312">
    <property type="protein sequence ID" value="KAG2918257.1"/>
    <property type="molecule type" value="Genomic_DNA"/>
</dbReference>
<feature type="region of interest" description="Disordered" evidence="1">
    <location>
        <begin position="41"/>
        <end position="107"/>
    </location>
</feature>
<feature type="region of interest" description="Disordered" evidence="1">
    <location>
        <begin position="1"/>
        <end position="21"/>
    </location>
</feature>
<dbReference type="EMBL" id="MJFZ01000243">
    <property type="protein sequence ID" value="RAW33262.1"/>
    <property type="molecule type" value="Genomic_DNA"/>
</dbReference>
<evidence type="ECO:0000313" key="2">
    <source>
        <dbReference type="EMBL" id="KAG2918257.1"/>
    </source>
</evidence>
<keyword evidence="6" id="KW-1185">Reference proteome</keyword>
<dbReference type="Proteomes" id="UP000697107">
    <property type="component" value="Unassembled WGS sequence"/>
</dbReference>
<dbReference type="VEuPathDB" id="FungiDB:PC110_g10397"/>
<sequence length="107" mass="12005">MVKRKPIKAQDPHERQLSNQKHVEFAEGYQVWVYQFFRASASPGQGGDDKRESDEEAQGSMELPEVSDEVDGVAASGEEGPLEEEDLPETSFVEPQLSVARKERSRV</sequence>
<reference evidence="5 6" key="1">
    <citation type="submission" date="2018-01" db="EMBL/GenBank/DDBJ databases">
        <title>Draft genome of the strawberry crown rot pathogen Phytophthora cactorum.</title>
        <authorList>
            <person name="Armitage A.D."/>
            <person name="Lysoe E."/>
            <person name="Nellist C.F."/>
            <person name="Harrison R.J."/>
            <person name="Brurberg M.B."/>
        </authorList>
    </citation>
    <scope>NUCLEOTIDE SEQUENCE [LARGE SCALE GENOMIC DNA]</scope>
    <source>
        <strain evidence="5 6">10300</strain>
    </source>
</reference>
<protein>
    <submittedName>
        <fullName evidence="5">Uncharacterized protein</fullName>
    </submittedName>
</protein>
<dbReference type="EMBL" id="RCMV01000297">
    <property type="protein sequence ID" value="KAG3219749.1"/>
    <property type="molecule type" value="Genomic_DNA"/>
</dbReference>
<proteinExistence type="predicted"/>
<dbReference type="EMBL" id="RCML01000330">
    <property type="protein sequence ID" value="KAG2980600.1"/>
    <property type="molecule type" value="Genomic_DNA"/>
</dbReference>
<evidence type="ECO:0000256" key="1">
    <source>
        <dbReference type="SAM" id="MobiDB-lite"/>
    </source>
</evidence>
<accession>A0A329SCD0</accession>
<dbReference type="Proteomes" id="UP000251314">
    <property type="component" value="Unassembled WGS sequence"/>
</dbReference>
<comment type="caution">
    <text evidence="5">The sequence shown here is derived from an EMBL/GenBank/DDBJ whole genome shotgun (WGS) entry which is preliminary data.</text>
</comment>
<reference evidence="4" key="2">
    <citation type="submission" date="2018-05" db="EMBL/GenBank/DDBJ databases">
        <title>Effector identification in a new, highly contiguous assembly of the strawberry crown rot pathogen Phytophthora cactorum.</title>
        <authorList>
            <person name="Armitage A.D."/>
            <person name="Nellist C.F."/>
            <person name="Bates H."/>
            <person name="Vickerstaff R.J."/>
            <person name="Harrison R.J."/>
        </authorList>
    </citation>
    <scope>NUCLEOTIDE SEQUENCE</scope>
    <source>
        <strain evidence="2">4032</strain>
        <strain evidence="3">P415</strain>
        <strain evidence="4">P421</strain>
    </source>
</reference>
<dbReference type="Proteomes" id="UP000774804">
    <property type="component" value="Unassembled WGS sequence"/>
</dbReference>
<name>A0A329SCD0_9STRA</name>
<evidence type="ECO:0000313" key="6">
    <source>
        <dbReference type="Proteomes" id="UP000251314"/>
    </source>
</evidence>